<dbReference type="GO" id="GO:0005886">
    <property type="term" value="C:plasma membrane"/>
    <property type="evidence" value="ECO:0007669"/>
    <property type="project" value="UniProtKB-ARBA"/>
</dbReference>
<evidence type="ECO:0000313" key="24">
    <source>
        <dbReference type="RefSeq" id="XP_026091295.1"/>
    </source>
</evidence>
<dbReference type="InterPro" id="IPR003599">
    <property type="entry name" value="Ig_sub"/>
</dbReference>
<dbReference type="EC" id="3.1.3.48" evidence="3"/>
<gene>
    <name evidence="24" type="primary">ptprsa</name>
</gene>
<feature type="domain" description="Tyrosine specific protein phosphatases" evidence="20">
    <location>
        <begin position="1422"/>
        <end position="1495"/>
    </location>
</feature>
<dbReference type="InterPro" id="IPR007110">
    <property type="entry name" value="Ig-like_dom"/>
</dbReference>
<keyword evidence="9 17" id="KW-1133">Transmembrane helix</keyword>
<comment type="subcellular location">
    <subcellularLocation>
        <location evidence="1">Membrane</location>
        <topology evidence="1">Single-pass type I membrane protein</topology>
    </subcellularLocation>
</comment>
<dbReference type="PROSITE" id="PS50853">
    <property type="entry name" value="FN3"/>
    <property type="match status" value="4"/>
</dbReference>
<feature type="domain" description="Ig-like" evidence="21">
    <location>
        <begin position="31"/>
        <end position="121"/>
    </location>
</feature>
<accession>A0A6P6M3H1</accession>
<keyword evidence="7" id="KW-0378">Hydrolase</keyword>
<evidence type="ECO:0000256" key="8">
    <source>
        <dbReference type="ARBA" id="ARBA00022912"/>
    </source>
</evidence>
<keyword evidence="11" id="KW-1015">Disulfide bond</keyword>
<dbReference type="PROSITE" id="PS00383">
    <property type="entry name" value="TYR_PHOSPHATASE_1"/>
    <property type="match status" value="1"/>
</dbReference>
<evidence type="ECO:0000256" key="5">
    <source>
        <dbReference type="ARBA" id="ARBA00022729"/>
    </source>
</evidence>
<dbReference type="SMART" id="SM00409">
    <property type="entry name" value="IG"/>
    <property type="match status" value="3"/>
</dbReference>
<evidence type="ECO:0000256" key="13">
    <source>
        <dbReference type="ARBA" id="ARBA00023180"/>
    </source>
</evidence>
<dbReference type="InterPro" id="IPR000242">
    <property type="entry name" value="PTP_cat"/>
</dbReference>
<comment type="catalytic activity">
    <reaction evidence="15">
        <text>O-phospho-L-tyrosyl-[protein] + H2O = L-tyrosyl-[protein] + phosphate</text>
        <dbReference type="Rhea" id="RHEA:10684"/>
        <dbReference type="Rhea" id="RHEA-COMP:10136"/>
        <dbReference type="Rhea" id="RHEA-COMP:20101"/>
        <dbReference type="ChEBI" id="CHEBI:15377"/>
        <dbReference type="ChEBI" id="CHEBI:43474"/>
        <dbReference type="ChEBI" id="CHEBI:46858"/>
        <dbReference type="ChEBI" id="CHEBI:61978"/>
        <dbReference type="EC" id="3.1.3.48"/>
    </reaction>
</comment>
<dbReference type="CTD" id="140820"/>
<dbReference type="SUPFAM" id="SSF48726">
    <property type="entry name" value="Immunoglobulin"/>
    <property type="match status" value="3"/>
</dbReference>
<proteinExistence type="inferred from homology"/>
<dbReference type="InterPro" id="IPR036116">
    <property type="entry name" value="FN3_sf"/>
</dbReference>
<reference evidence="24" key="1">
    <citation type="submission" date="2025-08" db="UniProtKB">
        <authorList>
            <consortium name="RefSeq"/>
        </authorList>
    </citation>
    <scope>IDENTIFICATION</scope>
    <source>
        <strain evidence="24">Wakin</strain>
        <tissue evidence="24">Muscle</tissue>
    </source>
</reference>
<dbReference type="FunFam" id="3.90.190.10:FF:000001">
    <property type="entry name" value="Receptor-type tyrosine-protein phosphatase F isoform A"/>
    <property type="match status" value="1"/>
</dbReference>
<dbReference type="InterPro" id="IPR003598">
    <property type="entry name" value="Ig_sub2"/>
</dbReference>
<evidence type="ECO:0000256" key="7">
    <source>
        <dbReference type="ARBA" id="ARBA00022801"/>
    </source>
</evidence>
<dbReference type="InterPro" id="IPR036179">
    <property type="entry name" value="Ig-like_dom_sf"/>
</dbReference>
<feature type="domain" description="Tyrosine-protein phosphatase" evidence="19">
    <location>
        <begin position="1245"/>
        <end position="1504"/>
    </location>
</feature>
<name>A0A6P6M3H1_CARAU</name>
<feature type="domain" description="Tyrosine-protein phosphatase" evidence="19">
    <location>
        <begin position="958"/>
        <end position="1213"/>
    </location>
</feature>
<feature type="domain" description="Ig-like" evidence="21">
    <location>
        <begin position="243"/>
        <end position="326"/>
    </location>
</feature>
<dbReference type="CDD" id="cd14627">
    <property type="entry name" value="R-PTP-S-2"/>
    <property type="match status" value="1"/>
</dbReference>
<dbReference type="PROSITE" id="PS50056">
    <property type="entry name" value="TYR_PHOSPHATASE_2"/>
    <property type="match status" value="2"/>
</dbReference>
<feature type="domain" description="Fibronectin type-III" evidence="22">
    <location>
        <begin position="333"/>
        <end position="423"/>
    </location>
</feature>
<dbReference type="FunFam" id="3.90.190.10:FF:000002">
    <property type="entry name" value="receptor-type tyrosine-protein phosphatase delta isoform X2"/>
    <property type="match status" value="1"/>
</dbReference>
<dbReference type="SMART" id="SM00404">
    <property type="entry name" value="PTPc_motif"/>
    <property type="match status" value="2"/>
</dbReference>
<evidence type="ECO:0000259" key="21">
    <source>
        <dbReference type="PROSITE" id="PS50835"/>
    </source>
</evidence>
<dbReference type="FunFam" id="2.60.40.10:FF:000036">
    <property type="entry name" value="receptor-type tyrosine-protein phosphatase delta isoform X1"/>
    <property type="match status" value="1"/>
</dbReference>
<evidence type="ECO:0000256" key="18">
    <source>
        <dbReference type="SAM" id="SignalP"/>
    </source>
</evidence>
<evidence type="ECO:0000256" key="12">
    <source>
        <dbReference type="ARBA" id="ARBA00023170"/>
    </source>
</evidence>
<evidence type="ECO:0000256" key="6">
    <source>
        <dbReference type="ARBA" id="ARBA00022737"/>
    </source>
</evidence>
<comment type="similarity">
    <text evidence="2">Belongs to the protein-tyrosine phosphatase family. Receptor class 2A subfamily.</text>
</comment>
<dbReference type="CDD" id="cd00063">
    <property type="entry name" value="FN3"/>
    <property type="match status" value="4"/>
</dbReference>
<evidence type="ECO:0000259" key="22">
    <source>
        <dbReference type="PROSITE" id="PS50853"/>
    </source>
</evidence>
<dbReference type="PROSITE" id="PS50835">
    <property type="entry name" value="IG_LIKE"/>
    <property type="match status" value="3"/>
</dbReference>
<dbReference type="InterPro" id="IPR000387">
    <property type="entry name" value="Tyr_Pase_dom"/>
</dbReference>
<keyword evidence="8" id="KW-0904">Protein phosphatase</keyword>
<feature type="transmembrane region" description="Helical" evidence="17">
    <location>
        <begin position="863"/>
        <end position="886"/>
    </location>
</feature>
<keyword evidence="10 17" id="KW-0472">Membrane</keyword>
<dbReference type="PANTHER" id="PTHR46957">
    <property type="entry name" value="CYTOKINE RECEPTOR"/>
    <property type="match status" value="1"/>
</dbReference>
<keyword evidence="5 18" id="KW-0732">Signal</keyword>
<dbReference type="SMART" id="SM00408">
    <property type="entry name" value="IGc2"/>
    <property type="match status" value="3"/>
</dbReference>
<feature type="region of interest" description="Disordered" evidence="16">
    <location>
        <begin position="407"/>
        <end position="429"/>
    </location>
</feature>
<evidence type="ECO:0000256" key="1">
    <source>
        <dbReference type="ARBA" id="ARBA00004479"/>
    </source>
</evidence>
<dbReference type="Pfam" id="PF00041">
    <property type="entry name" value="fn3"/>
    <property type="match status" value="3"/>
</dbReference>
<feature type="domain" description="Tyrosine specific protein phosphatases" evidence="20">
    <location>
        <begin position="1133"/>
        <end position="1204"/>
    </location>
</feature>
<dbReference type="PROSITE" id="PS50055">
    <property type="entry name" value="TYR_PHOSPHATASE_PTP"/>
    <property type="match status" value="2"/>
</dbReference>
<dbReference type="Pfam" id="PF00102">
    <property type="entry name" value="Y_phosphatase"/>
    <property type="match status" value="2"/>
</dbReference>
<dbReference type="SUPFAM" id="SSF49265">
    <property type="entry name" value="Fibronectin type III"/>
    <property type="match status" value="2"/>
</dbReference>
<evidence type="ECO:0000256" key="15">
    <source>
        <dbReference type="ARBA" id="ARBA00051722"/>
    </source>
</evidence>
<dbReference type="InterPro" id="IPR003961">
    <property type="entry name" value="FN3_dom"/>
</dbReference>
<dbReference type="InterPro" id="IPR029021">
    <property type="entry name" value="Prot-tyrosine_phosphatase-like"/>
</dbReference>
<dbReference type="InterPro" id="IPR013098">
    <property type="entry name" value="Ig_I-set"/>
</dbReference>
<feature type="domain" description="Fibronectin type-III" evidence="22">
    <location>
        <begin position="618"/>
        <end position="702"/>
    </location>
</feature>
<dbReference type="CDD" id="cd14625">
    <property type="entry name" value="R-PTPc-S-1"/>
    <property type="match status" value="1"/>
</dbReference>
<evidence type="ECO:0000256" key="10">
    <source>
        <dbReference type="ARBA" id="ARBA00023136"/>
    </source>
</evidence>
<keyword evidence="4 17" id="KW-0812">Transmembrane</keyword>
<feature type="compositionally biased region" description="Basic and acidic residues" evidence="16">
    <location>
        <begin position="891"/>
        <end position="902"/>
    </location>
</feature>
<keyword evidence="6" id="KW-0677">Repeat</keyword>
<evidence type="ECO:0000256" key="17">
    <source>
        <dbReference type="SAM" id="Phobius"/>
    </source>
</evidence>
<dbReference type="InterPro" id="IPR013783">
    <property type="entry name" value="Ig-like_fold"/>
</dbReference>
<dbReference type="SMART" id="SM00060">
    <property type="entry name" value="FN3"/>
    <property type="match status" value="4"/>
</dbReference>
<dbReference type="CDD" id="cd05738">
    <property type="entry name" value="IgI_2_RPTP_IIa_LAR_like"/>
    <property type="match status" value="1"/>
</dbReference>
<dbReference type="Pfam" id="PF13927">
    <property type="entry name" value="Ig_3"/>
    <property type="match status" value="2"/>
</dbReference>
<keyword evidence="14" id="KW-0393">Immunoglobulin domain</keyword>
<evidence type="ECO:0000256" key="14">
    <source>
        <dbReference type="ARBA" id="ARBA00023319"/>
    </source>
</evidence>
<dbReference type="Pfam" id="PF07679">
    <property type="entry name" value="I-set"/>
    <property type="match status" value="1"/>
</dbReference>
<keyword evidence="23" id="KW-1185">Reference proteome</keyword>
<evidence type="ECO:0000256" key="11">
    <source>
        <dbReference type="ARBA" id="ARBA00023157"/>
    </source>
</evidence>
<protein>
    <recommendedName>
        <fullName evidence="3">protein-tyrosine-phosphatase</fullName>
        <ecNumber evidence="3">3.1.3.48</ecNumber>
    </recommendedName>
</protein>
<dbReference type="Proteomes" id="UP000515129">
    <property type="component" value="Chromosome 47"/>
</dbReference>
<dbReference type="InterPro" id="IPR016130">
    <property type="entry name" value="Tyr_Pase_AS"/>
</dbReference>
<organism evidence="23 24">
    <name type="scientific">Carassius auratus</name>
    <name type="common">Goldfish</name>
    <dbReference type="NCBI Taxonomy" id="7957"/>
    <lineage>
        <taxon>Eukaryota</taxon>
        <taxon>Metazoa</taxon>
        <taxon>Chordata</taxon>
        <taxon>Craniata</taxon>
        <taxon>Vertebrata</taxon>
        <taxon>Euteleostomi</taxon>
        <taxon>Actinopterygii</taxon>
        <taxon>Neopterygii</taxon>
        <taxon>Teleostei</taxon>
        <taxon>Ostariophysi</taxon>
        <taxon>Cypriniformes</taxon>
        <taxon>Cyprinidae</taxon>
        <taxon>Cyprininae</taxon>
        <taxon>Carassius</taxon>
    </lineage>
</organism>
<evidence type="ECO:0000259" key="20">
    <source>
        <dbReference type="PROSITE" id="PS50056"/>
    </source>
</evidence>
<dbReference type="Gene3D" id="3.90.190.10">
    <property type="entry name" value="Protein tyrosine phosphatase superfamily"/>
    <property type="match status" value="2"/>
</dbReference>
<evidence type="ECO:0000256" key="3">
    <source>
        <dbReference type="ARBA" id="ARBA00013064"/>
    </source>
</evidence>
<dbReference type="InterPro" id="IPR050713">
    <property type="entry name" value="RTP_Phos/Ushers"/>
</dbReference>
<feature type="domain" description="Fibronectin type-III" evidence="22">
    <location>
        <begin position="428"/>
        <end position="522"/>
    </location>
</feature>
<evidence type="ECO:0000256" key="2">
    <source>
        <dbReference type="ARBA" id="ARBA00010504"/>
    </source>
</evidence>
<evidence type="ECO:0000313" key="23">
    <source>
        <dbReference type="Proteomes" id="UP000515129"/>
    </source>
</evidence>
<dbReference type="FunFam" id="2.60.40.10:FF:000023">
    <property type="entry name" value="receptor-type tyrosine-protein phosphatase delta isoform X2"/>
    <property type="match status" value="1"/>
</dbReference>
<evidence type="ECO:0000259" key="19">
    <source>
        <dbReference type="PROSITE" id="PS50055"/>
    </source>
</evidence>
<dbReference type="PRINTS" id="PR00700">
    <property type="entry name" value="PRTYPHPHTASE"/>
</dbReference>
<dbReference type="SMART" id="SM00194">
    <property type="entry name" value="PTPc"/>
    <property type="match status" value="2"/>
</dbReference>
<dbReference type="CDD" id="cd05739">
    <property type="entry name" value="IgI_3_RPTP_IIa_LAR_like"/>
    <property type="match status" value="1"/>
</dbReference>
<sequence>MMPASHLPILLSLSALLLSPLLTGSLALSSPRFTKVPVDMIGVSGGVVSFVCQATGDPKPSVTWNKKGKRVNSQRIETIEFDEGAGAVLRIQPLRAPRDENIYECVAENTEGEISVQAKLSIIREDLLPAGFPNIDMGPQLKVVERTRTATMLCAASGNPDPEITWFKDFLPIDPSTSNGRIKQLRSEAIESTPIRGALQIENTEETDQGKYECVASNVEGVRYSSSANLYVRELREVRRVPPRFSILPPTAQEIMPGGSVNITCVAVGSPMPYVKWMLNSEDLTPEDEMPVGRNVLELNSVRESANYTCVAMSSLGIIEANSQIIVKSLPKPPGTPVVTETTATSITITWDSGNPEPVSHYIIQYRAKSPESKFETVDSITTTRYSIGGLSPNTDYEIRVSAYNTIGQGPPSEPVEARTGEQAPASPPRNIQARIISQNTMMVRWDEPEEPNGQIKGYRVYYTMDPSQPMNMWHIHNVQDSVITTIQSLVATETYTIRVLAFTSVGDGPFSDPIHVKVLQGVPGQPTNFQVGEVSDTSVELTWEPAFEKEGIISYELHYREGRQESQVKKTFGPTSSYVVEGLRANTEYFFSLAAVSNKGIGAFTNEISQRTSQANVPKNFTVKLVTKTTVLLTWKFSDSRFPYRCMIEYNRQKVEIDARMAKALITNLRPNNTYEFRIGCQESSDGGPKHKLIARTSPPILVRKPEFDLKREPDSTLTIVFPPLESKELIKTVYVVVVPLKKGRGPIRHIKSPDELDLEELLGDRRLARTTRQLKQVDGKRPYIAASFKPSSMPPSFTLGNQMVYSGFENRVLEPGQEYVFFILAELNTTGGKSFASSPYTDPVTAPDVDPKPIDTGGDGLIWVVGPVLAVVFIICIVIAILLYKNSKPDSKRKESEPRTKCHLNNVDITPHHPTDPVEMRRINFQTPGMMNHPPIPISELAEHTELLKANDNLKLSQEYESIDPGQQFTWEHSNLEVNKPKNRYANVIAYDHSRVILAPIEGITGSDYINANYTDGYRKQNAYIATQGPLPETFGDFWRMVWEQRATTVVMMTRLEEKSRIKCDQYWPSRGTETYGMIQVTLLDTIELATFCVRTFSLHKNGSSEKREVRQFQFTAWPDHGVPEYPTPFLAFLRRVKTCNPPDAGPIIAHCSAGVGRTGCFIVIDAMLERIKHEKTVDIYGHVTLMRSQRNYMVQTEDQYSFIHDALLEAVACGNTEVAARSLFSYIQKLAQVETGEHVSGMELEFKRLANSKAHTSRFISANLPCNKFKNRLVNIMPYESTRVCLQPIRGLEGSDYINSSFIDGYRQQKAYIATQGPLAETTEDFWRMLWENNSTIVVMLTKLREMGREKCHQYWPAERSARYQYFVVDPMAEYNMPQYILREFKVTDARDGQSRTVRQFQFTDWPEQGVPKSGEGFIDFIGQVHKTKEQFGQDGPISVHCSAGVGRTGVFITLSIVLERMRYEGVVDIFQTVKMLRTQRPAMVQTEDEYQFCYQAALEYLGSFDHYAT</sequence>
<dbReference type="FunFam" id="2.60.40.10:FF:000027">
    <property type="entry name" value="receptor-type tyrosine-protein phosphatase delta isoform X1"/>
    <property type="match status" value="1"/>
</dbReference>
<dbReference type="FunFam" id="2.60.40.10:FF:000010">
    <property type="entry name" value="receptor-type tyrosine-protein phosphatase delta isoform X1"/>
    <property type="match status" value="1"/>
</dbReference>
<feature type="signal peptide" evidence="18">
    <location>
        <begin position="1"/>
        <end position="27"/>
    </location>
</feature>
<dbReference type="FunFam" id="2.60.40.10:FF:003023">
    <property type="entry name" value="Protein tyrosine phosphatase, receptor type, s, a"/>
    <property type="match status" value="1"/>
</dbReference>
<evidence type="ECO:0000256" key="4">
    <source>
        <dbReference type="ARBA" id="ARBA00022692"/>
    </source>
</evidence>
<dbReference type="GO" id="GO:0004725">
    <property type="term" value="F:protein tyrosine phosphatase activity"/>
    <property type="evidence" value="ECO:0007669"/>
    <property type="project" value="UniProtKB-EC"/>
</dbReference>
<keyword evidence="13" id="KW-0325">Glycoprotein</keyword>
<dbReference type="PANTHER" id="PTHR46957:SF6">
    <property type="entry name" value="PROTEIN-TYROSINE-PHOSPHATASE"/>
    <property type="match status" value="1"/>
</dbReference>
<dbReference type="Gene3D" id="2.60.40.10">
    <property type="entry name" value="Immunoglobulins"/>
    <property type="match status" value="7"/>
</dbReference>
<dbReference type="SUPFAM" id="SSF52799">
    <property type="entry name" value="(Phosphotyrosine protein) phosphatases II"/>
    <property type="match status" value="2"/>
</dbReference>
<feature type="domain" description="Fibronectin type-III" evidence="22">
    <location>
        <begin position="526"/>
        <end position="616"/>
    </location>
</feature>
<dbReference type="FunFam" id="2.60.40.10:FF:000015">
    <property type="entry name" value="receptor-type tyrosine-protein phosphatase delta isoform X2"/>
    <property type="match status" value="1"/>
</dbReference>
<dbReference type="RefSeq" id="XP_026091295.1">
    <property type="nucleotide sequence ID" value="XM_026235510.1"/>
</dbReference>
<dbReference type="FunFam" id="2.60.40.10:FF:000068">
    <property type="entry name" value="receptor-type tyrosine-protein phosphatase delta isoform X1"/>
    <property type="match status" value="1"/>
</dbReference>
<feature type="chain" id="PRO_5028355398" description="protein-tyrosine-phosphatase" evidence="18">
    <location>
        <begin position="28"/>
        <end position="1513"/>
    </location>
</feature>
<keyword evidence="12 24" id="KW-0675">Receptor</keyword>
<evidence type="ECO:0000256" key="16">
    <source>
        <dbReference type="SAM" id="MobiDB-lite"/>
    </source>
</evidence>
<feature type="region of interest" description="Disordered" evidence="16">
    <location>
        <begin position="891"/>
        <end position="919"/>
    </location>
</feature>
<dbReference type="InterPro" id="IPR003595">
    <property type="entry name" value="Tyr_Pase_cat"/>
</dbReference>
<evidence type="ECO:0000256" key="9">
    <source>
        <dbReference type="ARBA" id="ARBA00022989"/>
    </source>
</evidence>
<feature type="domain" description="Ig-like" evidence="21">
    <location>
        <begin position="133"/>
        <end position="231"/>
    </location>
</feature>